<dbReference type="Proteomes" id="UP000316316">
    <property type="component" value="Unassembled WGS sequence"/>
</dbReference>
<reference evidence="2" key="2">
    <citation type="submission" date="2023-03" db="EMBL/GenBank/DDBJ databases">
        <authorList>
            <person name="Shen W."/>
            <person name="Cai J."/>
        </authorList>
    </citation>
    <scope>NUCLEOTIDE SEQUENCE</scope>
    <source>
        <strain evidence="2">P33-2</strain>
    </source>
</reference>
<sequence>MEKDKIMRSHSERQKLVQEAHEKNIVDVAVSLGMGLVREGRNFSWDQHDSFMINTKKNAFYWNSQGFGGDPIKLVQTMTDCSYKAAVNYLTGSEIAAVKVDTSEPKEFRYFLKDHKTFSTARKYLNEQRMISNETIDQVLSQGALSQSSYTDFETNKTQPVIVFKAIDDVGKVRGITVQGVWEQKDDKRPFLKKTHGDGFSGFMIKVGQPPTAQELSEDNPLKIIAFEAPIDLLSYYELFKKDLGNAVLLSMNGLRKGTISKCLANQLGSPVKEKDKPDFLDDLNKKMQPNKLIQLVLAVDNDKAGRKFIDDFGAKNFDVTVHVPALMEGETKSDWNQVLQRLKKPVKEPFKDRLEQADKAIKQEKQEIDQQRINPVAKPGEQPRINPVAREAEQPRINPSVTFK</sequence>
<feature type="region of interest" description="Disordered" evidence="1">
    <location>
        <begin position="360"/>
        <end position="405"/>
    </location>
</feature>
<dbReference type="InterPro" id="IPR036977">
    <property type="entry name" value="DNA_primase_Znf_CHC2"/>
</dbReference>
<dbReference type="EMBL" id="PDXQ01000002">
    <property type="protein sequence ID" value="TRZ28310.1"/>
    <property type="molecule type" value="Genomic_DNA"/>
</dbReference>
<dbReference type="EMBL" id="JARPWH010000159">
    <property type="protein sequence ID" value="MDT2404986.1"/>
    <property type="molecule type" value="Genomic_DNA"/>
</dbReference>
<dbReference type="AlphaFoldDB" id="A0A8B5VSU5"/>
<dbReference type="Gene3D" id="3.90.580.10">
    <property type="entry name" value="Zinc finger, CHC2-type domain"/>
    <property type="match status" value="1"/>
</dbReference>
<evidence type="ECO:0000313" key="4">
    <source>
        <dbReference type="Proteomes" id="UP000316316"/>
    </source>
</evidence>
<dbReference type="GO" id="GO:0006260">
    <property type="term" value="P:DNA replication"/>
    <property type="evidence" value="ECO:0007669"/>
    <property type="project" value="InterPro"/>
</dbReference>
<dbReference type="RefSeq" id="WP_048720373.1">
    <property type="nucleotide sequence ID" value="NZ_CABHNH010000034.1"/>
</dbReference>
<proteinExistence type="predicted"/>
<evidence type="ECO:0000313" key="2">
    <source>
        <dbReference type="EMBL" id="MDT2404986.1"/>
    </source>
</evidence>
<dbReference type="Gene3D" id="3.40.1360.10">
    <property type="match status" value="1"/>
</dbReference>
<reference evidence="3 4" key="1">
    <citation type="submission" date="2017-10" db="EMBL/GenBank/DDBJ databases">
        <title>FDA dAtabase for Regulatory Grade micrObial Sequences (FDA-ARGOS): Supporting development and validation of Infectious Disease Dx tests.</title>
        <authorList>
            <person name="Campos J."/>
            <person name="Goldberg B."/>
            <person name="Tallon L.J."/>
            <person name="Sadzewicz L."/>
            <person name="Sengamalay N."/>
            <person name="Ott S."/>
            <person name="Godinez A."/>
            <person name="Nagaraj S."/>
            <person name="Vyas G."/>
            <person name="Aluvathingal J."/>
            <person name="Nadendla S."/>
            <person name="Geyer C."/>
            <person name="Nandy P."/>
            <person name="Hobson J."/>
            <person name="Sichtig H."/>
        </authorList>
    </citation>
    <scope>NUCLEOTIDE SEQUENCE [LARGE SCALE GENOMIC DNA]</scope>
    <source>
        <strain evidence="3 4">FDAARGOS_185</strain>
    </source>
</reference>
<dbReference type="GO" id="GO:0008270">
    <property type="term" value="F:zinc ion binding"/>
    <property type="evidence" value="ECO:0007669"/>
    <property type="project" value="InterPro"/>
</dbReference>
<name>A0A8B5VSU5_ENTAV</name>
<organism evidence="3 4">
    <name type="scientific">Enterococcus avium</name>
    <name type="common">Streptococcus avium</name>
    <dbReference type="NCBI Taxonomy" id="33945"/>
    <lineage>
        <taxon>Bacteria</taxon>
        <taxon>Bacillati</taxon>
        <taxon>Bacillota</taxon>
        <taxon>Bacilli</taxon>
        <taxon>Lactobacillales</taxon>
        <taxon>Enterococcaceae</taxon>
        <taxon>Enterococcus</taxon>
    </lineage>
</organism>
<dbReference type="Pfam" id="PF13155">
    <property type="entry name" value="Toprim_2"/>
    <property type="match status" value="1"/>
</dbReference>
<accession>A0A8B5VSU5</accession>
<feature type="compositionally biased region" description="Basic and acidic residues" evidence="1">
    <location>
        <begin position="360"/>
        <end position="371"/>
    </location>
</feature>
<evidence type="ECO:0000313" key="3">
    <source>
        <dbReference type="EMBL" id="TRZ28310.1"/>
    </source>
</evidence>
<dbReference type="SUPFAM" id="SSF57783">
    <property type="entry name" value="Zinc beta-ribbon"/>
    <property type="match status" value="1"/>
</dbReference>
<dbReference type="GO" id="GO:0003677">
    <property type="term" value="F:DNA binding"/>
    <property type="evidence" value="ECO:0007669"/>
    <property type="project" value="InterPro"/>
</dbReference>
<gene>
    <name evidence="3" type="ORF">AUF17_16410</name>
    <name evidence="2" type="ORF">P7D43_21690</name>
</gene>
<protein>
    <submittedName>
        <fullName evidence="2">Toprim domain-containing protein</fullName>
    </submittedName>
    <submittedName>
        <fullName evidence="3">Zinc peptidase</fullName>
    </submittedName>
</protein>
<dbReference type="Proteomes" id="UP001260773">
    <property type="component" value="Unassembled WGS sequence"/>
</dbReference>
<evidence type="ECO:0000256" key="1">
    <source>
        <dbReference type="SAM" id="MobiDB-lite"/>
    </source>
</evidence>
<comment type="caution">
    <text evidence="3">The sequence shown here is derived from an EMBL/GenBank/DDBJ whole genome shotgun (WGS) entry which is preliminary data.</text>
</comment>